<gene>
    <name evidence="1" type="ORF">DPX16_7659</name>
</gene>
<accession>A0A3N0YRA1</accession>
<evidence type="ECO:0000313" key="1">
    <source>
        <dbReference type="EMBL" id="ROL48723.1"/>
    </source>
</evidence>
<protein>
    <submittedName>
        <fullName evidence="1">Uncharacterized protein</fullName>
    </submittedName>
</protein>
<reference evidence="1 2" key="1">
    <citation type="submission" date="2018-10" db="EMBL/GenBank/DDBJ databases">
        <title>Genome assembly for a Yunnan-Guizhou Plateau 3E fish, Anabarilius grahami (Regan), and its evolutionary and genetic applications.</title>
        <authorList>
            <person name="Jiang W."/>
        </authorList>
    </citation>
    <scope>NUCLEOTIDE SEQUENCE [LARGE SCALE GENOMIC DNA]</scope>
    <source>
        <strain evidence="1">AG-KIZ</strain>
        <tissue evidence="1">Muscle</tissue>
    </source>
</reference>
<evidence type="ECO:0000313" key="2">
    <source>
        <dbReference type="Proteomes" id="UP000281406"/>
    </source>
</evidence>
<dbReference type="EMBL" id="RJVU01028973">
    <property type="protein sequence ID" value="ROL48723.1"/>
    <property type="molecule type" value="Genomic_DNA"/>
</dbReference>
<keyword evidence="2" id="KW-1185">Reference proteome</keyword>
<proteinExistence type="predicted"/>
<name>A0A3N0YRA1_ANAGA</name>
<organism evidence="1 2">
    <name type="scientific">Anabarilius grahami</name>
    <name type="common">Kanglang fish</name>
    <name type="synonym">Barilius grahami</name>
    <dbReference type="NCBI Taxonomy" id="495550"/>
    <lineage>
        <taxon>Eukaryota</taxon>
        <taxon>Metazoa</taxon>
        <taxon>Chordata</taxon>
        <taxon>Craniata</taxon>
        <taxon>Vertebrata</taxon>
        <taxon>Euteleostomi</taxon>
        <taxon>Actinopterygii</taxon>
        <taxon>Neopterygii</taxon>
        <taxon>Teleostei</taxon>
        <taxon>Ostariophysi</taxon>
        <taxon>Cypriniformes</taxon>
        <taxon>Xenocyprididae</taxon>
        <taxon>Xenocypridinae</taxon>
        <taxon>Xenocypridinae incertae sedis</taxon>
        <taxon>Anabarilius</taxon>
    </lineage>
</organism>
<dbReference type="Proteomes" id="UP000281406">
    <property type="component" value="Unassembled WGS sequence"/>
</dbReference>
<dbReference type="AlphaFoldDB" id="A0A3N0YRA1"/>
<sequence length="189" mass="21173">MGLAANTGEEVEAVDVEAAAVVNDEDGGLDDDGRRCRRQMTGTLTHTQDGTPGVKETMETMETGACCQQNRHLIQFYSPLAVPAHDRDHYRCDRSIFQFQTICKSSSCDLCSAADDFRKAECALMGVLLLSCSGRPVHARSSGRSARTRNSDILDITQAHTRKKDRKVYEDLEEYFWHRNTSSYVQLVF</sequence>
<comment type="caution">
    <text evidence="1">The sequence shown here is derived from an EMBL/GenBank/DDBJ whole genome shotgun (WGS) entry which is preliminary data.</text>
</comment>